<dbReference type="PANTHER" id="PTHR30329">
    <property type="entry name" value="STATOR ELEMENT OF FLAGELLAR MOTOR COMPLEX"/>
    <property type="match status" value="1"/>
</dbReference>
<evidence type="ECO:0000256" key="2">
    <source>
        <dbReference type="SAM" id="Phobius"/>
    </source>
</evidence>
<protein>
    <submittedName>
        <fullName evidence="4">OmpA family protein</fullName>
    </submittedName>
</protein>
<feature type="transmembrane region" description="Helical" evidence="2">
    <location>
        <begin position="20"/>
        <end position="39"/>
    </location>
</feature>
<dbReference type="PROSITE" id="PS51123">
    <property type="entry name" value="OMPA_2"/>
    <property type="match status" value="1"/>
</dbReference>
<keyword evidence="2" id="KW-1133">Transmembrane helix</keyword>
<organism evidence="4">
    <name type="scientific">Shewanella algae</name>
    <dbReference type="NCBI Taxonomy" id="38313"/>
    <lineage>
        <taxon>Bacteria</taxon>
        <taxon>Pseudomonadati</taxon>
        <taxon>Pseudomonadota</taxon>
        <taxon>Gammaproteobacteria</taxon>
        <taxon>Alteromonadales</taxon>
        <taxon>Shewanellaceae</taxon>
        <taxon>Shewanella</taxon>
    </lineage>
</organism>
<name>A0A7T8E964_9GAMM</name>
<proteinExistence type="predicted"/>
<dbReference type="RefSeq" id="WP_218997002.1">
    <property type="nucleotide sequence ID" value="NZ_CP032664.1"/>
</dbReference>
<evidence type="ECO:0000259" key="3">
    <source>
        <dbReference type="PROSITE" id="PS51123"/>
    </source>
</evidence>
<dbReference type="SUPFAM" id="SSF103088">
    <property type="entry name" value="OmpA-like"/>
    <property type="match status" value="1"/>
</dbReference>
<feature type="domain" description="OmpA-like" evidence="3">
    <location>
        <begin position="85"/>
        <end position="223"/>
    </location>
</feature>
<keyword evidence="2" id="KW-0812">Transmembrane</keyword>
<dbReference type="Gene3D" id="3.30.1330.60">
    <property type="entry name" value="OmpA-like domain"/>
    <property type="match status" value="1"/>
</dbReference>
<accession>A0A7T8E964</accession>
<dbReference type="PANTHER" id="PTHR30329:SF21">
    <property type="entry name" value="LIPOPROTEIN YIAD-RELATED"/>
    <property type="match status" value="1"/>
</dbReference>
<dbReference type="AlphaFoldDB" id="A0A7T8E964"/>
<dbReference type="EMBL" id="CP032664">
    <property type="protein sequence ID" value="QQO82127.1"/>
    <property type="molecule type" value="Genomic_DNA"/>
</dbReference>
<dbReference type="InterPro" id="IPR036737">
    <property type="entry name" value="OmpA-like_sf"/>
</dbReference>
<evidence type="ECO:0000313" key="4">
    <source>
        <dbReference type="EMBL" id="QQO82127.1"/>
    </source>
</evidence>
<reference evidence="4" key="1">
    <citation type="submission" date="2018-09" db="EMBL/GenBank/DDBJ databases">
        <title>Genome sequencing and analysis.</title>
        <authorList>
            <person name="Huang Y.-T."/>
        </authorList>
    </citation>
    <scope>NUCLEOTIDE SEQUENCE</scope>
    <source>
        <strain evidence="4">HIDE</strain>
    </source>
</reference>
<dbReference type="InterPro" id="IPR006665">
    <property type="entry name" value="OmpA-like"/>
</dbReference>
<sequence length="234" mass="27201">MSRLLDPKATEQEESHWLSVSDLMAGLMMVFLFISIALMRDAFVERDKIKEVAVAYQENQVAIYDALMAEFENDLKRWDAVIDPNSLTFTFQSPEVLFAQGKIELSERYRDLLSEFFPRYINVLNKFAGSINEVRIEGHTSSIWNSHANDTEAYFKNMELSQGRTRSVLAYVYDLPASQEYRHWIKQHFAAVGLSSSQPVLDKFGIEDRERSRRVTFRVITNAEIQMRQILELN</sequence>
<dbReference type="GO" id="GO:0016020">
    <property type="term" value="C:membrane"/>
    <property type="evidence" value="ECO:0007669"/>
    <property type="project" value="UniProtKB-UniRule"/>
</dbReference>
<gene>
    <name evidence="4" type="ORF">D7032_01980</name>
</gene>
<dbReference type="InterPro" id="IPR050330">
    <property type="entry name" value="Bact_OuterMem_StrucFunc"/>
</dbReference>
<keyword evidence="1 2" id="KW-0472">Membrane</keyword>
<evidence type="ECO:0000256" key="1">
    <source>
        <dbReference type="PROSITE-ProRule" id="PRU00473"/>
    </source>
</evidence>